<evidence type="ECO:0000256" key="4">
    <source>
        <dbReference type="SAM" id="MobiDB-lite"/>
    </source>
</evidence>
<dbReference type="PROSITE" id="PS00318">
    <property type="entry name" value="HMG_COA_REDUCTASE_2"/>
    <property type="match status" value="1"/>
</dbReference>
<comment type="similarity">
    <text evidence="1 3">Belongs to the HMG-CoA reductase family.</text>
</comment>
<sequence>MTSSRIPGFYKLSPKERLDAIVEFSGLSEEDRKVLEKSFLTVEQADKMIENAVGSLPVPLGFAANFLINGKDYLVPMATEEPSVIAAASNAAKICRVKGGVKSETTSPIMIGQIHLSGVSNQDEAERKILSEKERIIETCNSCDSTLVRLGGGAKDLEIRKLEKTIVVHLLVDCRDAMGANAVNTMAEKIAPVLEELSGGKAVLRILSNLAVHRLVKSSAVFDKEELGGEDVVDAIVEISEIAKTDIYRASTHNKGVMNGISALVLATGNDTRAVEAGVHSYAGRGKSYLPVTSFRKNSEGDLVGELEIPMAVGIVGGATKNHPIARANLNVLGVSSASELAEIIGAVGLCQNLAALKALASEGIQKGHMKLHSKKAESEKTGTTSGLNISNSKEDV</sequence>
<dbReference type="Pfam" id="PF00368">
    <property type="entry name" value="HMG-CoA_red"/>
    <property type="match status" value="1"/>
</dbReference>
<dbReference type="PRINTS" id="PR00071">
    <property type="entry name" value="HMGCOARDTASE"/>
</dbReference>
<reference evidence="5 6" key="1">
    <citation type="journal article" name="Nat. Commun.">
        <title>Undinarchaeota illuminate DPANN phylogeny and the impact of gene transfer on archaeal evolution.</title>
        <authorList>
            <person name="Dombrowski N."/>
            <person name="Williams T.A."/>
            <person name="Sun J."/>
            <person name="Woodcroft B.J."/>
            <person name="Lee J.H."/>
            <person name="Minh B.Q."/>
            <person name="Rinke C."/>
            <person name="Spang A."/>
        </authorList>
    </citation>
    <scope>NUCLEOTIDE SEQUENCE [LARGE SCALE GENOMIC DNA]</scope>
    <source>
        <strain evidence="5">MAG_bin17</strain>
    </source>
</reference>
<dbReference type="CDD" id="cd00644">
    <property type="entry name" value="HMG-CoA_reductase_classII"/>
    <property type="match status" value="1"/>
</dbReference>
<evidence type="ECO:0000313" key="5">
    <source>
        <dbReference type="EMBL" id="HIJ99888.1"/>
    </source>
</evidence>
<comment type="caution">
    <text evidence="5">The sequence shown here is derived from an EMBL/GenBank/DDBJ whole genome shotgun (WGS) entry which is preliminary data.</text>
</comment>
<dbReference type="PROSITE" id="PS01192">
    <property type="entry name" value="HMG_COA_REDUCTASE_3"/>
    <property type="match status" value="1"/>
</dbReference>
<dbReference type="SUPFAM" id="SSF55035">
    <property type="entry name" value="NAD-binding domain of HMG-CoA reductase"/>
    <property type="match status" value="1"/>
</dbReference>
<dbReference type="PROSITE" id="PS00066">
    <property type="entry name" value="HMG_COA_REDUCTASE_1"/>
    <property type="match status" value="1"/>
</dbReference>
<dbReference type="NCBIfam" id="TIGR00532">
    <property type="entry name" value="HMG_CoA_R_NAD"/>
    <property type="match status" value="1"/>
</dbReference>
<proteinExistence type="inferred from homology"/>
<evidence type="ECO:0000313" key="6">
    <source>
        <dbReference type="Proteomes" id="UP000604391"/>
    </source>
</evidence>
<dbReference type="AlphaFoldDB" id="A0A832XG76"/>
<dbReference type="Gene3D" id="3.90.770.10">
    <property type="entry name" value="3-hydroxy-3-methylglutaryl-coenzyme A Reductase, Chain A, domain 2"/>
    <property type="match status" value="2"/>
</dbReference>
<name>A0A832XG76_9ARCH</name>
<dbReference type="InterPro" id="IPR009029">
    <property type="entry name" value="HMG_CoA_Rdtase_sub-bd_dom_sf"/>
</dbReference>
<dbReference type="Proteomes" id="UP000604391">
    <property type="component" value="Unassembled WGS sequence"/>
</dbReference>
<dbReference type="PANTHER" id="PTHR10572:SF24">
    <property type="entry name" value="3-HYDROXY-3-METHYLGLUTARYL-COENZYME A REDUCTASE"/>
    <property type="match status" value="1"/>
</dbReference>
<dbReference type="InterPro" id="IPR002202">
    <property type="entry name" value="HMG_CoA_Rdtase"/>
</dbReference>
<protein>
    <recommendedName>
        <fullName evidence="3">3-hydroxy-3-methylglutaryl coenzyme A reductase</fullName>
        <shortName evidence="3">HMG-CoA reductase</shortName>
    </recommendedName>
</protein>
<accession>A0A832XG76</accession>
<dbReference type="GO" id="GO:0015936">
    <property type="term" value="P:coenzyme A metabolic process"/>
    <property type="evidence" value="ECO:0007669"/>
    <property type="project" value="InterPro"/>
</dbReference>
<keyword evidence="6" id="KW-1185">Reference proteome</keyword>
<feature type="compositionally biased region" description="Polar residues" evidence="4">
    <location>
        <begin position="382"/>
        <end position="397"/>
    </location>
</feature>
<dbReference type="GO" id="GO:0004420">
    <property type="term" value="F:hydroxymethylglutaryl-CoA reductase (NADPH) activity"/>
    <property type="evidence" value="ECO:0007669"/>
    <property type="project" value="InterPro"/>
</dbReference>
<feature type="region of interest" description="Disordered" evidence="4">
    <location>
        <begin position="371"/>
        <end position="397"/>
    </location>
</feature>
<dbReference type="SUPFAM" id="SSF56542">
    <property type="entry name" value="Substrate-binding domain of HMG-CoA reductase"/>
    <property type="match status" value="1"/>
</dbReference>
<evidence type="ECO:0000256" key="3">
    <source>
        <dbReference type="RuleBase" id="RU361219"/>
    </source>
</evidence>
<organism evidence="5 6">
    <name type="scientific">Candidatus Undinarchaeum marinum</name>
    <dbReference type="NCBI Taxonomy" id="2756141"/>
    <lineage>
        <taxon>Archaea</taxon>
        <taxon>Candidatus Undinarchaeota</taxon>
        <taxon>Candidatus Undinarchaeia</taxon>
        <taxon>Candidatus Undinarchaeales</taxon>
        <taxon>Candidatus Undinarchaeaceae</taxon>
        <taxon>Candidatus Undinarchaeum</taxon>
    </lineage>
</organism>
<dbReference type="InterPro" id="IPR009023">
    <property type="entry name" value="HMG_CoA_Rdtase_NAD(P)-bd_sf"/>
</dbReference>
<evidence type="ECO:0000256" key="1">
    <source>
        <dbReference type="ARBA" id="ARBA00007661"/>
    </source>
</evidence>
<dbReference type="InterPro" id="IPR023074">
    <property type="entry name" value="HMG_CoA_Rdtase_cat_sf"/>
</dbReference>
<dbReference type="InterPro" id="IPR023076">
    <property type="entry name" value="HMG_CoA_Rdtase_CS"/>
</dbReference>
<evidence type="ECO:0000256" key="2">
    <source>
        <dbReference type="ARBA" id="ARBA00023002"/>
    </source>
</evidence>
<keyword evidence="2 3" id="KW-0560">Oxidoreductase</keyword>
<gene>
    <name evidence="5" type="ORF">H1011_03690</name>
</gene>
<dbReference type="PANTHER" id="PTHR10572">
    <property type="entry name" value="3-HYDROXY-3-METHYLGLUTARYL-COENZYME A REDUCTASE"/>
    <property type="match status" value="1"/>
</dbReference>
<dbReference type="InterPro" id="IPR004553">
    <property type="entry name" value="HMG_CoA_Rdtase_bac-typ"/>
</dbReference>
<dbReference type="EMBL" id="DVAD01000018">
    <property type="protein sequence ID" value="HIJ99888.1"/>
    <property type="molecule type" value="Genomic_DNA"/>
</dbReference>
<dbReference type="PROSITE" id="PS50065">
    <property type="entry name" value="HMG_COA_REDUCTASE_4"/>
    <property type="match status" value="1"/>
</dbReference>